<feature type="binding site" evidence="6">
    <location>
        <position position="99"/>
    </location>
    <ligand>
        <name>S-adenosyl-L-methionine</name>
        <dbReference type="ChEBI" id="CHEBI:59789"/>
    </ligand>
</feature>
<dbReference type="Pfam" id="PF01795">
    <property type="entry name" value="Methyltransf_5"/>
    <property type="match status" value="1"/>
</dbReference>
<keyword evidence="3 6" id="KW-0489">Methyltransferase</keyword>
<comment type="catalytic activity">
    <reaction evidence="6">
        <text>cytidine(1402) in 16S rRNA + S-adenosyl-L-methionine = N(4)-methylcytidine(1402) in 16S rRNA + S-adenosyl-L-homocysteine + H(+)</text>
        <dbReference type="Rhea" id="RHEA:42928"/>
        <dbReference type="Rhea" id="RHEA-COMP:10286"/>
        <dbReference type="Rhea" id="RHEA-COMP:10287"/>
        <dbReference type="ChEBI" id="CHEBI:15378"/>
        <dbReference type="ChEBI" id="CHEBI:57856"/>
        <dbReference type="ChEBI" id="CHEBI:59789"/>
        <dbReference type="ChEBI" id="CHEBI:74506"/>
        <dbReference type="ChEBI" id="CHEBI:82748"/>
        <dbReference type="EC" id="2.1.1.199"/>
    </reaction>
</comment>
<dbReference type="EMBL" id="MHOL01000010">
    <property type="protein sequence ID" value="OGZ62936.1"/>
    <property type="molecule type" value="Genomic_DNA"/>
</dbReference>
<dbReference type="InterPro" id="IPR023397">
    <property type="entry name" value="SAM-dep_MeTrfase_MraW_recog"/>
</dbReference>
<dbReference type="GO" id="GO:0071424">
    <property type="term" value="F:rRNA (cytosine-N4-)-methyltransferase activity"/>
    <property type="evidence" value="ECO:0007669"/>
    <property type="project" value="UniProtKB-UniRule"/>
</dbReference>
<comment type="caution">
    <text evidence="8">The sequence shown here is derived from an EMBL/GenBank/DDBJ whole genome shotgun (WGS) entry which is preliminary data.</text>
</comment>
<dbReference type="GO" id="GO:0005737">
    <property type="term" value="C:cytoplasm"/>
    <property type="evidence" value="ECO:0007669"/>
    <property type="project" value="UniProtKB-SubCell"/>
</dbReference>
<dbReference type="PANTHER" id="PTHR11265:SF0">
    <property type="entry name" value="12S RRNA N4-METHYLCYTIDINE METHYLTRANSFERASE"/>
    <property type="match status" value="1"/>
</dbReference>
<dbReference type="SUPFAM" id="SSF81799">
    <property type="entry name" value="Putative methyltransferase TM0872, insert domain"/>
    <property type="match status" value="1"/>
</dbReference>
<name>A0A1G2HKC8_9BACT</name>
<organism evidence="8 9">
    <name type="scientific">Candidatus Staskawiczbacteria bacterium RIFCSPHIGHO2_01_FULL_34_27</name>
    <dbReference type="NCBI Taxonomy" id="1802199"/>
    <lineage>
        <taxon>Bacteria</taxon>
        <taxon>Candidatus Staskawicziibacteriota</taxon>
    </lineage>
</organism>
<proteinExistence type="inferred from homology"/>
<feature type="binding site" evidence="6">
    <location>
        <position position="51"/>
    </location>
    <ligand>
        <name>S-adenosyl-L-methionine</name>
        <dbReference type="ChEBI" id="CHEBI:59789"/>
    </ligand>
</feature>
<evidence type="ECO:0000256" key="5">
    <source>
        <dbReference type="ARBA" id="ARBA00022691"/>
    </source>
</evidence>
<feature type="binding site" evidence="6">
    <location>
        <position position="78"/>
    </location>
    <ligand>
        <name>S-adenosyl-L-methionine</name>
        <dbReference type="ChEBI" id="CHEBI:59789"/>
    </ligand>
</feature>
<keyword evidence="4 6" id="KW-0808">Transferase</keyword>
<dbReference type="HAMAP" id="MF_01007">
    <property type="entry name" value="16SrRNA_methyltr_H"/>
    <property type="match status" value="1"/>
</dbReference>
<evidence type="ECO:0000256" key="1">
    <source>
        <dbReference type="ARBA" id="ARBA00010396"/>
    </source>
</evidence>
<sequence length="300" mass="34168">MVHTPVLKKEVLEYLDPKDNENFIDATVGEAGHTMLILEKNGPNGKVLGIDQDLHQIENAKLEIANYKERVILINDSYSNIGEIVERVNFKPVDGILLDLGYSSWQMKQSKRGFSFMKDEYLDMRYNLNSVVTAEKIINEYTQSDLERILKNYGEERFAKQIAKKIVGERKIKRIKTTFELMDVITRAIPMFAQSKHRGLSNWAKAQIGAKSFQALRIAVNSELDNLTNFLSVALSVLSSGGRLVIISFHSLEDRIVKNFFKEHISSINILTKKPIIAQSDEVLENPRSRSAKLRAITKK</sequence>
<accession>A0A1G2HKC8</accession>
<comment type="subcellular location">
    <subcellularLocation>
        <location evidence="6">Cytoplasm</location>
    </subcellularLocation>
</comment>
<dbReference type="Gene3D" id="1.10.150.170">
    <property type="entry name" value="Putative methyltransferase TM0872, insert domain"/>
    <property type="match status" value="1"/>
</dbReference>
<dbReference type="Proteomes" id="UP000178991">
    <property type="component" value="Unassembled WGS sequence"/>
</dbReference>
<evidence type="ECO:0000313" key="8">
    <source>
        <dbReference type="EMBL" id="OGZ62936.1"/>
    </source>
</evidence>
<comment type="function">
    <text evidence="6">Specifically methylates the N4 position of cytidine in position 1402 (C1402) of 16S rRNA.</text>
</comment>
<evidence type="ECO:0000256" key="3">
    <source>
        <dbReference type="ARBA" id="ARBA00022603"/>
    </source>
</evidence>
<feature type="coiled-coil region" evidence="7">
    <location>
        <begin position="50"/>
        <end position="77"/>
    </location>
</feature>
<dbReference type="PANTHER" id="PTHR11265">
    <property type="entry name" value="S-ADENOSYL-METHYLTRANSFERASE MRAW"/>
    <property type="match status" value="1"/>
</dbReference>
<gene>
    <name evidence="6" type="primary">rsmH</name>
    <name evidence="8" type="ORF">A2639_01445</name>
</gene>
<keyword evidence="7" id="KW-0175">Coiled coil</keyword>
<feature type="binding site" evidence="6">
    <location>
        <position position="106"/>
    </location>
    <ligand>
        <name>S-adenosyl-L-methionine</name>
        <dbReference type="ChEBI" id="CHEBI:59789"/>
    </ligand>
</feature>
<dbReference type="NCBIfam" id="TIGR00006">
    <property type="entry name" value="16S rRNA (cytosine(1402)-N(4))-methyltransferase RsmH"/>
    <property type="match status" value="1"/>
</dbReference>
<protein>
    <recommendedName>
        <fullName evidence="6">Ribosomal RNA small subunit methyltransferase H</fullName>
        <ecNumber evidence="6">2.1.1.199</ecNumber>
    </recommendedName>
    <alternativeName>
        <fullName evidence="6">16S rRNA m(4)C1402 methyltransferase</fullName>
    </alternativeName>
    <alternativeName>
        <fullName evidence="6">rRNA (cytosine-N(4)-)-methyltransferase RsmH</fullName>
    </alternativeName>
</protein>
<dbReference type="InterPro" id="IPR029063">
    <property type="entry name" value="SAM-dependent_MTases_sf"/>
</dbReference>
<keyword evidence="5 6" id="KW-0949">S-adenosyl-L-methionine</keyword>
<evidence type="ECO:0000256" key="2">
    <source>
        <dbReference type="ARBA" id="ARBA00022552"/>
    </source>
</evidence>
<feature type="binding site" evidence="6">
    <location>
        <begin position="31"/>
        <end position="33"/>
    </location>
    <ligand>
        <name>S-adenosyl-L-methionine</name>
        <dbReference type="ChEBI" id="CHEBI:59789"/>
    </ligand>
</feature>
<evidence type="ECO:0000256" key="4">
    <source>
        <dbReference type="ARBA" id="ARBA00022679"/>
    </source>
</evidence>
<dbReference type="PIRSF" id="PIRSF004486">
    <property type="entry name" value="MraW"/>
    <property type="match status" value="1"/>
</dbReference>
<evidence type="ECO:0000256" key="6">
    <source>
        <dbReference type="HAMAP-Rule" id="MF_01007"/>
    </source>
</evidence>
<dbReference type="SUPFAM" id="SSF53335">
    <property type="entry name" value="S-adenosyl-L-methionine-dependent methyltransferases"/>
    <property type="match status" value="1"/>
</dbReference>
<dbReference type="AlphaFoldDB" id="A0A1G2HKC8"/>
<keyword evidence="2 6" id="KW-0698">rRNA processing</keyword>
<dbReference type="EC" id="2.1.1.199" evidence="6"/>
<dbReference type="GO" id="GO:0070475">
    <property type="term" value="P:rRNA base methylation"/>
    <property type="evidence" value="ECO:0007669"/>
    <property type="project" value="UniProtKB-UniRule"/>
</dbReference>
<dbReference type="InterPro" id="IPR002903">
    <property type="entry name" value="RsmH"/>
</dbReference>
<evidence type="ECO:0000313" key="9">
    <source>
        <dbReference type="Proteomes" id="UP000178991"/>
    </source>
</evidence>
<comment type="similarity">
    <text evidence="1 6">Belongs to the methyltransferase superfamily. RsmH family.</text>
</comment>
<evidence type="ECO:0000256" key="7">
    <source>
        <dbReference type="SAM" id="Coils"/>
    </source>
</evidence>
<dbReference type="Gene3D" id="3.40.50.150">
    <property type="entry name" value="Vaccinia Virus protein VP39"/>
    <property type="match status" value="1"/>
</dbReference>
<keyword evidence="6" id="KW-0963">Cytoplasm</keyword>
<reference evidence="8 9" key="1">
    <citation type="journal article" date="2016" name="Nat. Commun.">
        <title>Thousands of microbial genomes shed light on interconnected biogeochemical processes in an aquifer system.</title>
        <authorList>
            <person name="Anantharaman K."/>
            <person name="Brown C.T."/>
            <person name="Hug L.A."/>
            <person name="Sharon I."/>
            <person name="Castelle C.J."/>
            <person name="Probst A.J."/>
            <person name="Thomas B.C."/>
            <person name="Singh A."/>
            <person name="Wilkins M.J."/>
            <person name="Karaoz U."/>
            <person name="Brodie E.L."/>
            <person name="Williams K.H."/>
            <person name="Hubbard S.S."/>
            <person name="Banfield J.F."/>
        </authorList>
    </citation>
    <scope>NUCLEOTIDE SEQUENCE [LARGE SCALE GENOMIC DNA]</scope>
</reference>